<feature type="region of interest" description="Disordered" evidence="1">
    <location>
        <begin position="160"/>
        <end position="196"/>
    </location>
</feature>
<dbReference type="InterPro" id="IPR036305">
    <property type="entry name" value="RGS_sf"/>
</dbReference>
<dbReference type="PANTHER" id="PTHR10845">
    <property type="entry name" value="REGULATOR OF G PROTEIN SIGNALING"/>
    <property type="match status" value="1"/>
</dbReference>
<dbReference type="PROSITE" id="PS50132">
    <property type="entry name" value="RGS"/>
    <property type="match status" value="1"/>
</dbReference>
<reference evidence="3" key="2">
    <citation type="submission" date="2023-05" db="EMBL/GenBank/DDBJ databases">
        <authorList>
            <consortium name="Lawrence Berkeley National Laboratory"/>
            <person name="Steindorff A."/>
            <person name="Hensen N."/>
            <person name="Bonometti L."/>
            <person name="Westerberg I."/>
            <person name="Brannstrom I.O."/>
            <person name="Guillou S."/>
            <person name="Cros-Aarteil S."/>
            <person name="Calhoun S."/>
            <person name="Haridas S."/>
            <person name="Kuo A."/>
            <person name="Mondo S."/>
            <person name="Pangilinan J."/>
            <person name="Riley R."/>
            <person name="Labutti K."/>
            <person name="Andreopoulos B."/>
            <person name="Lipzen A."/>
            <person name="Chen C."/>
            <person name="Yanf M."/>
            <person name="Daum C."/>
            <person name="Ng V."/>
            <person name="Clum A."/>
            <person name="Ohm R."/>
            <person name="Martin F."/>
            <person name="Silar P."/>
            <person name="Natvig D."/>
            <person name="Lalanne C."/>
            <person name="Gautier V."/>
            <person name="Ament-Velasquez S.L."/>
            <person name="Kruys A."/>
            <person name="Hutchinson M.I."/>
            <person name="Powell A.J."/>
            <person name="Barry K."/>
            <person name="Miller A.N."/>
            <person name="Grigoriev I.V."/>
            <person name="Debuchy R."/>
            <person name="Gladieux P."/>
            <person name="Thoren M.H."/>
            <person name="Johannesson H."/>
        </authorList>
    </citation>
    <scope>NUCLEOTIDE SEQUENCE</scope>
    <source>
        <strain evidence="3">CBS 532.94</strain>
    </source>
</reference>
<feature type="compositionally biased region" description="Basic and acidic residues" evidence="1">
    <location>
        <begin position="160"/>
        <end position="173"/>
    </location>
</feature>
<dbReference type="CDD" id="cd07440">
    <property type="entry name" value="RGS"/>
    <property type="match status" value="1"/>
</dbReference>
<evidence type="ECO:0000313" key="3">
    <source>
        <dbReference type="EMBL" id="KAK4239262.1"/>
    </source>
</evidence>
<gene>
    <name evidence="3" type="ORF">C8A03DRAFT_32674</name>
</gene>
<dbReference type="SUPFAM" id="SSF48097">
    <property type="entry name" value="Regulator of G-protein signaling, RGS"/>
    <property type="match status" value="1"/>
</dbReference>
<organism evidence="3 4">
    <name type="scientific">Achaetomium macrosporum</name>
    <dbReference type="NCBI Taxonomy" id="79813"/>
    <lineage>
        <taxon>Eukaryota</taxon>
        <taxon>Fungi</taxon>
        <taxon>Dikarya</taxon>
        <taxon>Ascomycota</taxon>
        <taxon>Pezizomycotina</taxon>
        <taxon>Sordariomycetes</taxon>
        <taxon>Sordariomycetidae</taxon>
        <taxon>Sordariales</taxon>
        <taxon>Chaetomiaceae</taxon>
        <taxon>Achaetomium</taxon>
    </lineage>
</organism>
<dbReference type="AlphaFoldDB" id="A0AAN7CDD5"/>
<dbReference type="EMBL" id="MU860068">
    <property type="protein sequence ID" value="KAK4239262.1"/>
    <property type="molecule type" value="Genomic_DNA"/>
</dbReference>
<dbReference type="InterPro" id="IPR016137">
    <property type="entry name" value="RGS"/>
</dbReference>
<dbReference type="PANTHER" id="PTHR10845:SF267">
    <property type="entry name" value="REGULATOR OF G PROTEIN SIGNALING DOMAIN PROTEIN (AFU_ORTHOLOGUE AFUA_6G06860)"/>
    <property type="match status" value="1"/>
</dbReference>
<feature type="domain" description="RGS" evidence="2">
    <location>
        <begin position="44"/>
        <end position="162"/>
    </location>
</feature>
<feature type="region of interest" description="Disordered" evidence="1">
    <location>
        <begin position="209"/>
        <end position="324"/>
    </location>
</feature>
<name>A0AAN7CDD5_9PEZI</name>
<dbReference type="InterPro" id="IPR044926">
    <property type="entry name" value="RGS_subdomain_2"/>
</dbReference>
<dbReference type="SMART" id="SM00315">
    <property type="entry name" value="RGS"/>
    <property type="match status" value="1"/>
</dbReference>
<dbReference type="Gene3D" id="1.10.167.10">
    <property type="entry name" value="Regulator of G-protein Signalling 4, domain 2"/>
    <property type="match status" value="1"/>
</dbReference>
<sequence length="553" mass="59090">MAASRPTSLALMPLASASLNPTSPPSLRDILSDVAPPPFTLGAFTAFLSQNFCLETLEFTLDAERYRTAYSNYLKERTAGSGDGNEHVSAIWRKIISAYILPHGHREVNIPAHVRDRLLSLAASPVPPDPSELDEAVRIVYELLNDSVLGPFLASATTHHYEPARGEGSDLRHTRSRIRLPREPSSACEDSSRSPRSGFLPLLSIHWTSEPKNSTSSSSDPADRGRLSDDSANTPSPTGNEPMTPPKTPPTSDYGFSSSPGGLQKVVSSHSSGWKKMGAKLGFNRMSRSKRGHSGSSVTSSESASPAAPEQAAESEEAQADQMQGISAEWEEPHPGQRYSIAALGNAHVGAASCNYGCNGVSKVGMAAKAYHTPYSAQRWSAGARRFAPPRLRTPQVRRLKMAQDAAAERLSLQTTHSNTSSTVPILAPSGTQTPAASPLSSCILGNNSTNFNATGDPGDTVMSSSEDGVSMTMTDFSGFLESGPTNVTTTSANDGSFMSVDVEKPSDLTPDPDPYGWEAELDKRLCPAMQYRRAGGSKRTLLRRVLSLGPKE</sequence>
<keyword evidence="4" id="KW-1185">Reference proteome</keyword>
<evidence type="ECO:0000256" key="1">
    <source>
        <dbReference type="SAM" id="MobiDB-lite"/>
    </source>
</evidence>
<evidence type="ECO:0000313" key="4">
    <source>
        <dbReference type="Proteomes" id="UP001303760"/>
    </source>
</evidence>
<feature type="compositionally biased region" description="Polar residues" evidence="1">
    <location>
        <begin position="250"/>
        <end position="272"/>
    </location>
</feature>
<protein>
    <recommendedName>
        <fullName evidence="2">RGS domain-containing protein</fullName>
    </recommendedName>
</protein>
<feature type="region of interest" description="Disordered" evidence="1">
    <location>
        <begin position="491"/>
        <end position="515"/>
    </location>
</feature>
<feature type="compositionally biased region" description="Low complexity" evidence="1">
    <location>
        <begin position="300"/>
        <end position="312"/>
    </location>
</feature>
<feature type="compositionally biased region" description="Polar residues" evidence="1">
    <location>
        <begin position="230"/>
        <end position="241"/>
    </location>
</feature>
<dbReference type="Proteomes" id="UP001303760">
    <property type="component" value="Unassembled WGS sequence"/>
</dbReference>
<comment type="caution">
    <text evidence="3">The sequence shown here is derived from an EMBL/GenBank/DDBJ whole genome shotgun (WGS) entry which is preliminary data.</text>
</comment>
<reference evidence="3" key="1">
    <citation type="journal article" date="2023" name="Mol. Phylogenet. Evol.">
        <title>Genome-scale phylogeny and comparative genomics of the fungal order Sordariales.</title>
        <authorList>
            <person name="Hensen N."/>
            <person name="Bonometti L."/>
            <person name="Westerberg I."/>
            <person name="Brannstrom I.O."/>
            <person name="Guillou S."/>
            <person name="Cros-Aarteil S."/>
            <person name="Calhoun S."/>
            <person name="Haridas S."/>
            <person name="Kuo A."/>
            <person name="Mondo S."/>
            <person name="Pangilinan J."/>
            <person name="Riley R."/>
            <person name="LaButti K."/>
            <person name="Andreopoulos B."/>
            <person name="Lipzen A."/>
            <person name="Chen C."/>
            <person name="Yan M."/>
            <person name="Daum C."/>
            <person name="Ng V."/>
            <person name="Clum A."/>
            <person name="Steindorff A."/>
            <person name="Ohm R.A."/>
            <person name="Martin F."/>
            <person name="Silar P."/>
            <person name="Natvig D.O."/>
            <person name="Lalanne C."/>
            <person name="Gautier V."/>
            <person name="Ament-Velasquez S.L."/>
            <person name="Kruys A."/>
            <person name="Hutchinson M.I."/>
            <person name="Powell A.J."/>
            <person name="Barry K."/>
            <person name="Miller A.N."/>
            <person name="Grigoriev I.V."/>
            <person name="Debuchy R."/>
            <person name="Gladieux P."/>
            <person name="Hiltunen Thoren M."/>
            <person name="Johannesson H."/>
        </authorList>
    </citation>
    <scope>NUCLEOTIDE SEQUENCE</scope>
    <source>
        <strain evidence="3">CBS 532.94</strain>
    </source>
</reference>
<proteinExistence type="predicted"/>
<dbReference type="Pfam" id="PF00615">
    <property type="entry name" value="RGS"/>
    <property type="match status" value="1"/>
</dbReference>
<accession>A0AAN7CDD5</accession>
<evidence type="ECO:0000259" key="2">
    <source>
        <dbReference type="PROSITE" id="PS50132"/>
    </source>
</evidence>